<evidence type="ECO:0000313" key="4">
    <source>
        <dbReference type="WBParaSite" id="maker-uti_cns_0008269-snap-gene-0.3-mRNA-1"/>
    </source>
</evidence>
<dbReference type="Pfam" id="PF23079">
    <property type="entry name" value="HTH_NOL4_2nd"/>
    <property type="match status" value="1"/>
</dbReference>
<keyword evidence="3" id="KW-1185">Reference proteome</keyword>
<evidence type="ECO:0000256" key="1">
    <source>
        <dbReference type="SAM" id="MobiDB-lite"/>
    </source>
</evidence>
<feature type="domain" description="Nucleolar protein 4 helical" evidence="2">
    <location>
        <begin position="156"/>
        <end position="251"/>
    </location>
</feature>
<dbReference type="PANTHER" id="PTHR12449:SF22">
    <property type="entry name" value="NUCLEOLAR PROTEIN 4"/>
    <property type="match status" value="1"/>
</dbReference>
<organism evidence="3 4">
    <name type="scientific">Macrostomum lignano</name>
    <dbReference type="NCBI Taxonomy" id="282301"/>
    <lineage>
        <taxon>Eukaryota</taxon>
        <taxon>Metazoa</taxon>
        <taxon>Spiralia</taxon>
        <taxon>Lophotrochozoa</taxon>
        <taxon>Platyhelminthes</taxon>
        <taxon>Rhabditophora</taxon>
        <taxon>Macrostomorpha</taxon>
        <taxon>Macrostomida</taxon>
        <taxon>Macrostomidae</taxon>
        <taxon>Macrostomum</taxon>
    </lineage>
</organism>
<feature type="region of interest" description="Disordered" evidence="1">
    <location>
        <begin position="1"/>
        <end position="154"/>
    </location>
</feature>
<dbReference type="AlphaFoldDB" id="A0A1I8HWN4"/>
<name>A0A1I8HWN4_9PLAT</name>
<sequence>LNPLPPVPAGFFAPGEDEEERLRPAPPTRQLTCRGAAWEAATETESSAFPMATAAVTGGLDLSASGGGGRRSRKRRLSDRGSPAPSPCSADAPVEAEGDSPASPALRPHQSSGLSLAGDCEEGAREDEYEEGGSEGGQSATGNSGGSGGGGKMDDERLKAFNLFVRFFVDENLDRMVPISKQPKEKLSGILEACDRQFPEFSDRARKRVRTYLKACRRNGRKNGGLPQELPRTTPAHLTSATAEGILEKALAGERELQAQLHPARLEQAEMPQAQQLSRPDRPAEQQRVAEAAAATARPAKQAKATAAAPAISKDASAAPAATRAPPTASPMVPQGQEASVAAASLLMGLPHGALPLTSVAAGLMPPFAAFATPFLPLHLAASRPLAAAAAAATNTAGPFGGFIGGFGARPWDPRERDLDWPAFEALFRAQMSQAGGKDGTALENGAEPESPDPLLQPQLPKAQSLASPSEPQAHSKMARNFREVASFHTADYIETQMQLSCHTATAAAAAAVSLILDRQAGSSEVGSEPAGRDGDGLAGLEGRQAQLPQDDFGAGAAAPAAAAAASSSARPQVQFLQARFLPAAPEASPQLGAAATTGGARSSSVSSSSVSIRPSSSSLALTCQTLAGPAGSDFSGADEPSAYSGRLRGNWFQH</sequence>
<dbReference type="Proteomes" id="UP000095280">
    <property type="component" value="Unplaced"/>
</dbReference>
<feature type="compositionally biased region" description="Low complexity" evidence="1">
    <location>
        <begin position="286"/>
        <end position="331"/>
    </location>
</feature>
<feature type="region of interest" description="Disordered" evidence="1">
    <location>
        <begin position="590"/>
        <end position="610"/>
    </location>
</feature>
<evidence type="ECO:0000259" key="2">
    <source>
        <dbReference type="Pfam" id="PF23079"/>
    </source>
</evidence>
<dbReference type="PANTHER" id="PTHR12449">
    <property type="entry name" value="DEATH DOMAIN-CONTAINING PROTEIN"/>
    <property type="match status" value="1"/>
</dbReference>
<proteinExistence type="predicted"/>
<accession>A0A1I8HWN4</accession>
<reference evidence="4" key="1">
    <citation type="submission" date="2016-11" db="UniProtKB">
        <authorList>
            <consortium name="WormBaseParasite"/>
        </authorList>
    </citation>
    <scope>IDENTIFICATION</scope>
</reference>
<dbReference type="WBParaSite" id="maker-uti_cns_0008269-snap-gene-0.3-mRNA-1">
    <property type="protein sequence ID" value="maker-uti_cns_0008269-snap-gene-0.3-mRNA-1"/>
    <property type="gene ID" value="maker-uti_cns_0008269-snap-gene-0.3"/>
</dbReference>
<protein>
    <submittedName>
        <fullName evidence="4">Nucleolar protein 4-like b</fullName>
    </submittedName>
</protein>
<feature type="region of interest" description="Disordered" evidence="1">
    <location>
        <begin position="271"/>
        <end position="335"/>
    </location>
</feature>
<feature type="compositionally biased region" description="Low complexity" evidence="1">
    <location>
        <begin position="80"/>
        <end position="93"/>
    </location>
</feature>
<feature type="region of interest" description="Disordered" evidence="1">
    <location>
        <begin position="522"/>
        <end position="541"/>
    </location>
</feature>
<dbReference type="InterPro" id="IPR039788">
    <property type="entry name" value="NOL4/NOL4L"/>
</dbReference>
<feature type="compositionally biased region" description="Acidic residues" evidence="1">
    <location>
        <begin position="119"/>
        <end position="133"/>
    </location>
</feature>
<dbReference type="InterPro" id="IPR056549">
    <property type="entry name" value="HTH_NOL4"/>
</dbReference>
<evidence type="ECO:0000313" key="3">
    <source>
        <dbReference type="Proteomes" id="UP000095280"/>
    </source>
</evidence>
<feature type="region of interest" description="Disordered" evidence="1">
    <location>
        <begin position="435"/>
        <end position="477"/>
    </location>
</feature>
<feature type="compositionally biased region" description="Low complexity" evidence="1">
    <location>
        <begin position="36"/>
        <end position="48"/>
    </location>
</feature>